<dbReference type="GO" id="GO:0010181">
    <property type="term" value="F:FMN binding"/>
    <property type="evidence" value="ECO:0007669"/>
    <property type="project" value="InterPro"/>
</dbReference>
<dbReference type="GO" id="GO:0016646">
    <property type="term" value="F:oxidoreductase activity, acting on the CH-NH group of donors, NAD or NADP as acceptor"/>
    <property type="evidence" value="ECO:0007669"/>
    <property type="project" value="UniProtKB-ARBA"/>
</dbReference>
<dbReference type="SUPFAM" id="SSF50475">
    <property type="entry name" value="FMN-binding split barrel"/>
    <property type="match status" value="1"/>
</dbReference>
<comment type="caution">
    <text evidence="2">The sequence shown here is derived from an EMBL/GenBank/DDBJ whole genome shotgun (WGS) entry which is preliminary data.</text>
</comment>
<feature type="domain" description="Flavin reductase like" evidence="1">
    <location>
        <begin position="27"/>
        <end position="170"/>
    </location>
</feature>
<dbReference type="OrthoDB" id="9794638at2"/>
<evidence type="ECO:0000313" key="3">
    <source>
        <dbReference type="Proteomes" id="UP000197208"/>
    </source>
</evidence>
<dbReference type="EMBL" id="NHMK01000009">
    <property type="protein sequence ID" value="OWL97311.1"/>
    <property type="molecule type" value="Genomic_DNA"/>
</dbReference>
<evidence type="ECO:0000259" key="1">
    <source>
        <dbReference type="SMART" id="SM00903"/>
    </source>
</evidence>
<dbReference type="InterPro" id="IPR002563">
    <property type="entry name" value="Flavin_Rdtase-like_dom"/>
</dbReference>
<accession>A0A246BNS3</accession>
<name>A0A246BNS3_9DEIO</name>
<dbReference type="InterPro" id="IPR012349">
    <property type="entry name" value="Split_barrel_FMN-bd"/>
</dbReference>
<dbReference type="Proteomes" id="UP000197208">
    <property type="component" value="Unassembled WGS sequence"/>
</dbReference>
<sequence>MSPHPDPSPTDHPAPATRLTQTTTRLFGYYPGTVALVTAAHAGTRNVMAAGWHTALSETPPLYGVSLGRERATYPLIRASGAFGVNFLPLARADAIHGSGLHSAHDGTDKHALLNLPTLSEQPLALSGAYLHYTCRVTQVIPVGDHDLIVGHVQEVRFDPDAFDPRGLLAAPPALYLGRSLYATLGADRLDARPDGL</sequence>
<dbReference type="PANTHER" id="PTHR43241">
    <property type="entry name" value="FLAVIN REDUCTASE DOMAIN PROTEIN"/>
    <property type="match status" value="1"/>
</dbReference>
<dbReference type="PANTHER" id="PTHR43241:SF1">
    <property type="entry name" value="FLAVIN REDUCTASE LIKE DOMAIN-CONTAINING PROTEIN"/>
    <property type="match status" value="1"/>
</dbReference>
<proteinExistence type="predicted"/>
<dbReference type="RefSeq" id="WP_088247136.1">
    <property type="nucleotide sequence ID" value="NZ_BNAM01000013.1"/>
</dbReference>
<gene>
    <name evidence="2" type="ORF">CBQ26_03145</name>
</gene>
<evidence type="ECO:0000313" key="2">
    <source>
        <dbReference type="EMBL" id="OWL97311.1"/>
    </source>
</evidence>
<organism evidence="2 3">
    <name type="scientific">Deinococcus indicus</name>
    <dbReference type="NCBI Taxonomy" id="223556"/>
    <lineage>
        <taxon>Bacteria</taxon>
        <taxon>Thermotogati</taxon>
        <taxon>Deinococcota</taxon>
        <taxon>Deinococci</taxon>
        <taxon>Deinococcales</taxon>
        <taxon>Deinococcaceae</taxon>
        <taxon>Deinococcus</taxon>
    </lineage>
</organism>
<dbReference type="Gene3D" id="2.30.110.10">
    <property type="entry name" value="Electron Transport, Fmn-binding Protein, Chain A"/>
    <property type="match status" value="1"/>
</dbReference>
<keyword evidence="3" id="KW-1185">Reference proteome</keyword>
<dbReference type="InterPro" id="IPR053310">
    <property type="entry name" value="Flavoredoxin-like"/>
</dbReference>
<dbReference type="Pfam" id="PF01613">
    <property type="entry name" value="Flavin_Reduct"/>
    <property type="match status" value="1"/>
</dbReference>
<dbReference type="AlphaFoldDB" id="A0A246BNS3"/>
<dbReference type="SMART" id="SM00903">
    <property type="entry name" value="Flavin_Reduct"/>
    <property type="match status" value="1"/>
</dbReference>
<reference evidence="2 3" key="1">
    <citation type="submission" date="2017-05" db="EMBL/GenBank/DDBJ databases">
        <title>De novo genome assembly of Deniococcus indicus strain DR1.</title>
        <authorList>
            <person name="Chauhan D."/>
            <person name="Yennamalli R.M."/>
            <person name="Priyadarshini R."/>
        </authorList>
    </citation>
    <scope>NUCLEOTIDE SEQUENCE [LARGE SCALE GENOMIC DNA]</scope>
    <source>
        <strain evidence="2 3">DR1</strain>
    </source>
</reference>
<protein>
    <submittedName>
        <fullName evidence="2">Flavoredoxin</fullName>
    </submittedName>
</protein>